<reference evidence="3 4" key="1">
    <citation type="submission" date="2023-11" db="EMBL/GenBank/DDBJ databases">
        <title>Halocaridina rubra genome assembly.</title>
        <authorList>
            <person name="Smith C."/>
        </authorList>
    </citation>
    <scope>NUCLEOTIDE SEQUENCE [LARGE SCALE GENOMIC DNA]</scope>
    <source>
        <strain evidence="3">EP-1</strain>
        <tissue evidence="3">Whole</tissue>
    </source>
</reference>
<dbReference type="FunFam" id="1.20.1270.280:FF:000001">
    <property type="entry name" value="dynein heavy chain 7, axonemal"/>
    <property type="match status" value="1"/>
</dbReference>
<dbReference type="GO" id="GO:0030286">
    <property type="term" value="C:dynein complex"/>
    <property type="evidence" value="ECO:0007669"/>
    <property type="project" value="InterPro"/>
</dbReference>
<evidence type="ECO:0000259" key="1">
    <source>
        <dbReference type="Pfam" id="PF18198"/>
    </source>
</evidence>
<evidence type="ECO:0008006" key="5">
    <source>
        <dbReference type="Google" id="ProtNLM"/>
    </source>
</evidence>
<dbReference type="Gene3D" id="3.10.490.20">
    <property type="match status" value="1"/>
</dbReference>
<dbReference type="Pfam" id="PF18199">
    <property type="entry name" value="Dynein_C"/>
    <property type="match status" value="1"/>
</dbReference>
<dbReference type="InterPro" id="IPR041228">
    <property type="entry name" value="Dynein_C"/>
</dbReference>
<dbReference type="GO" id="GO:0007018">
    <property type="term" value="P:microtubule-based movement"/>
    <property type="evidence" value="ECO:0007669"/>
    <property type="project" value="InterPro"/>
</dbReference>
<protein>
    <recommendedName>
        <fullName evidence="5">Dynein heavy chain</fullName>
    </recommendedName>
</protein>
<dbReference type="EMBL" id="JAXCGZ010014011">
    <property type="protein sequence ID" value="KAK7071721.1"/>
    <property type="molecule type" value="Genomic_DNA"/>
</dbReference>
<keyword evidence="4" id="KW-1185">Reference proteome</keyword>
<dbReference type="InterPro" id="IPR026983">
    <property type="entry name" value="DHC"/>
</dbReference>
<gene>
    <name evidence="3" type="ORF">SK128_012703</name>
</gene>
<dbReference type="PANTHER" id="PTHR22878:SF70">
    <property type="entry name" value="DYNEIN HEAVY CHAIN 2, AXONEMAL"/>
    <property type="match status" value="1"/>
</dbReference>
<dbReference type="Proteomes" id="UP001381693">
    <property type="component" value="Unassembled WGS sequence"/>
</dbReference>
<dbReference type="AlphaFoldDB" id="A0AAN8ZWV6"/>
<name>A0AAN8ZWV6_HALRR</name>
<accession>A0AAN8ZWV6</accession>
<dbReference type="InterPro" id="IPR043160">
    <property type="entry name" value="Dynein_C_barrel"/>
</dbReference>
<comment type="caution">
    <text evidence="3">The sequence shown here is derived from an EMBL/GenBank/DDBJ whole genome shotgun (WGS) entry which is preliminary data.</text>
</comment>
<dbReference type="Gene3D" id="1.10.8.720">
    <property type="entry name" value="Region D6 of dynein motor"/>
    <property type="match status" value="1"/>
</dbReference>
<feature type="domain" description="Dynein heavy chain C-terminal" evidence="2">
    <location>
        <begin position="186"/>
        <end position="379"/>
    </location>
</feature>
<dbReference type="GO" id="GO:0045505">
    <property type="term" value="F:dynein intermediate chain binding"/>
    <property type="evidence" value="ECO:0007669"/>
    <property type="project" value="InterPro"/>
</dbReference>
<dbReference type="Gene3D" id="1.20.1270.280">
    <property type="match status" value="1"/>
</dbReference>
<evidence type="ECO:0000259" key="2">
    <source>
        <dbReference type="Pfam" id="PF18199"/>
    </source>
</evidence>
<dbReference type="InterPro" id="IPR042219">
    <property type="entry name" value="AAA_lid_11_sf"/>
</dbReference>
<dbReference type="GO" id="GO:0051959">
    <property type="term" value="F:dynein light intermediate chain binding"/>
    <property type="evidence" value="ECO:0007669"/>
    <property type="project" value="InterPro"/>
</dbReference>
<sequence length="510" mass="58205">MTNEPPRGLRANLTKSYYSDPINDPEFFDDGAENTTFQRLIYGLCFFHALIQERRNFGPLGWNVPYEFNESDIKISVRQLKMLASNCGAVDEIPLEALIYLTGECNYGGRVTDARDRRLLLCLLTKFYNKELIQEEEYKVCGVEEYQVPSSSTWKRHLDHIAALPLTAPPQVFGLHENADLAKDHRETEQLFSGILILEPQLGSSVDSDAAGIVLDLACEILARLPPLFDINYAEEKHPLSYDQSMNTVLKQELLRYNRLVATVRSTLKAVKKAVSGECLMSDEVEDTYLSLILGRIPSAWESRSYPSRKGLAPYISNLLHRLKFFNRWVEEKTPDVYWFSGLFFPYSFLTGIRQNYSRKHRIPIDRIYFQFKVMGKEVEDIINDCIKPNFVELPEVIEMLPTPNMRGQYQPLDTDLEDDTLSLSEERHIQTEEKSDGNSLDPVDECLEEAGSEESQLASLSDAHLDSPDDVIYKMIPRQAEGGTYTWVSSVNDKCIPSLLSLAIDPRID</sequence>
<evidence type="ECO:0000313" key="4">
    <source>
        <dbReference type="Proteomes" id="UP001381693"/>
    </source>
</evidence>
<dbReference type="Pfam" id="PF18198">
    <property type="entry name" value="AAA_lid_11"/>
    <property type="match status" value="1"/>
</dbReference>
<dbReference type="InterPro" id="IPR041658">
    <property type="entry name" value="AAA_lid_11"/>
</dbReference>
<dbReference type="PANTHER" id="PTHR22878">
    <property type="entry name" value="DYNEIN HEAVY CHAIN 6, AXONEMAL-LIKE-RELATED"/>
    <property type="match status" value="1"/>
</dbReference>
<feature type="domain" description="Dynein heavy chain AAA lid" evidence="1">
    <location>
        <begin position="37"/>
        <end position="179"/>
    </location>
</feature>
<organism evidence="3 4">
    <name type="scientific">Halocaridina rubra</name>
    <name type="common">Hawaiian red shrimp</name>
    <dbReference type="NCBI Taxonomy" id="373956"/>
    <lineage>
        <taxon>Eukaryota</taxon>
        <taxon>Metazoa</taxon>
        <taxon>Ecdysozoa</taxon>
        <taxon>Arthropoda</taxon>
        <taxon>Crustacea</taxon>
        <taxon>Multicrustacea</taxon>
        <taxon>Malacostraca</taxon>
        <taxon>Eumalacostraca</taxon>
        <taxon>Eucarida</taxon>
        <taxon>Decapoda</taxon>
        <taxon>Pleocyemata</taxon>
        <taxon>Caridea</taxon>
        <taxon>Atyoidea</taxon>
        <taxon>Atyidae</taxon>
        <taxon>Halocaridina</taxon>
    </lineage>
</organism>
<evidence type="ECO:0000313" key="3">
    <source>
        <dbReference type="EMBL" id="KAK7071721.1"/>
    </source>
</evidence>
<dbReference type="FunFam" id="1.10.8.720:FF:000001">
    <property type="entry name" value="dynein heavy chain 7, axonemal"/>
    <property type="match status" value="1"/>
</dbReference>
<proteinExistence type="predicted"/>